<dbReference type="InterPro" id="IPR036465">
    <property type="entry name" value="vWFA_dom_sf"/>
</dbReference>
<organism evidence="4 5">
    <name type="scientific">Immersiella caudata</name>
    <dbReference type="NCBI Taxonomy" id="314043"/>
    <lineage>
        <taxon>Eukaryota</taxon>
        <taxon>Fungi</taxon>
        <taxon>Dikarya</taxon>
        <taxon>Ascomycota</taxon>
        <taxon>Pezizomycotina</taxon>
        <taxon>Sordariomycetes</taxon>
        <taxon>Sordariomycetidae</taxon>
        <taxon>Sordariales</taxon>
        <taxon>Lasiosphaeriaceae</taxon>
        <taxon>Immersiella</taxon>
    </lineage>
</organism>
<evidence type="ECO:0000256" key="2">
    <source>
        <dbReference type="SAM" id="SignalP"/>
    </source>
</evidence>
<feature type="compositionally biased region" description="Polar residues" evidence="1">
    <location>
        <begin position="566"/>
        <end position="615"/>
    </location>
</feature>
<dbReference type="CDD" id="cd00198">
    <property type="entry name" value="vWFA"/>
    <property type="match status" value="1"/>
</dbReference>
<feature type="compositionally biased region" description="Polar residues" evidence="1">
    <location>
        <begin position="541"/>
        <end position="554"/>
    </location>
</feature>
<dbReference type="PROSITE" id="PS50234">
    <property type="entry name" value="VWFA"/>
    <property type="match status" value="1"/>
</dbReference>
<feature type="compositionally biased region" description="Polar residues" evidence="1">
    <location>
        <begin position="507"/>
        <end position="523"/>
    </location>
</feature>
<keyword evidence="5" id="KW-1185">Reference proteome</keyword>
<feature type="region of interest" description="Disordered" evidence="1">
    <location>
        <begin position="413"/>
        <end position="657"/>
    </location>
</feature>
<dbReference type="EMBL" id="JAULSU010000001">
    <property type="protein sequence ID" value="KAK0631735.1"/>
    <property type="molecule type" value="Genomic_DNA"/>
</dbReference>
<dbReference type="InterPro" id="IPR002035">
    <property type="entry name" value="VWF_A"/>
</dbReference>
<dbReference type="SMART" id="SM00327">
    <property type="entry name" value="VWA"/>
    <property type="match status" value="1"/>
</dbReference>
<feature type="signal peptide" evidence="2">
    <location>
        <begin position="1"/>
        <end position="16"/>
    </location>
</feature>
<dbReference type="AlphaFoldDB" id="A0AA39XDK0"/>
<comment type="caution">
    <text evidence="4">The sequence shown here is derived from an EMBL/GenBank/DDBJ whole genome shotgun (WGS) entry which is preliminary data.</text>
</comment>
<feature type="compositionally biased region" description="Pro residues" evidence="1">
    <location>
        <begin position="472"/>
        <end position="482"/>
    </location>
</feature>
<protein>
    <recommendedName>
        <fullName evidence="3">VWFA domain-containing protein</fullName>
    </recommendedName>
</protein>
<evidence type="ECO:0000313" key="4">
    <source>
        <dbReference type="EMBL" id="KAK0631735.1"/>
    </source>
</evidence>
<evidence type="ECO:0000313" key="5">
    <source>
        <dbReference type="Proteomes" id="UP001175000"/>
    </source>
</evidence>
<gene>
    <name evidence="4" type="ORF">B0T14DRAFT_9368</name>
</gene>
<evidence type="ECO:0000259" key="3">
    <source>
        <dbReference type="PROSITE" id="PS50234"/>
    </source>
</evidence>
<keyword evidence="2" id="KW-0732">Signal</keyword>
<sequence length="705" mass="73017">MRLALALLSAVAATAASTTRASGIALMKRDELETCSGLNVASNNGNRKVVIVIDSSGSMSSSDPNDLRLSAGRALNDFLISNAEASGSVKADQVSIVDFSSSAQTVFGPGDPGDPRANKAISDIVITGGTFIAGGVLEAIEQIGKMSGETKDRSSIVVYTDGEDSSTTRLVDAITNATALGIRVSFGFLDQRASRQPEEVLKAVRDSKGAYATITVAEGSINYVNYVLLNGLATQDNPGGAGDRLMAGLASTGFISGSNSVTMKYFAEQGEKANFTLTSFTSDTLDMEARMNGQSLNTTRGLRSSRKFMVVTPPSTGDMEVIITASNSPVDGLFAVLTGSSAPIKNCTVGVRNTTGLSTGAKAGIGVGAAAAALALAAAAVAAYKYFHAGGNTTSAPVGTNTTAPTLANGETTGYYPGGEKLGPETTHTSIPTNHTGGFEGNMTGQSPSGPMTPPNMPLSGAPGAPYSGVPPFVPPLMPPPMSQNNTGKDAPSQNTDYQQPYGPGNEYQQNLGGHNGYQNNITPGGDHYNHTGAGGDPYNHTGSPFQGNHTGSPYQGGHPGAGDSYNHTGSPFQGNTTNTGTPFSDANTTSGSYTSPNHTNFDSGNHTNWNTPGSTPAPDKPNIGPGPGGHPPQPFLQMPSAPTWQAQTRQEERKHHHHEWLAPNTACEHPDCPLFARDHQCAPNRETCVCTCRDTNCPVTRRGG</sequence>
<accession>A0AA39XDK0</accession>
<evidence type="ECO:0000256" key="1">
    <source>
        <dbReference type="SAM" id="MobiDB-lite"/>
    </source>
</evidence>
<dbReference type="Gene3D" id="3.40.50.410">
    <property type="entry name" value="von Willebrand factor, type A domain"/>
    <property type="match status" value="1"/>
</dbReference>
<feature type="domain" description="VWFA" evidence="3">
    <location>
        <begin position="48"/>
        <end position="232"/>
    </location>
</feature>
<dbReference type="SUPFAM" id="SSF53300">
    <property type="entry name" value="vWA-like"/>
    <property type="match status" value="1"/>
</dbReference>
<proteinExistence type="predicted"/>
<name>A0AA39XDK0_9PEZI</name>
<dbReference type="Proteomes" id="UP001175000">
    <property type="component" value="Unassembled WGS sequence"/>
</dbReference>
<feature type="chain" id="PRO_5041361567" description="VWFA domain-containing protein" evidence="2">
    <location>
        <begin position="17"/>
        <end position="705"/>
    </location>
</feature>
<reference evidence="4" key="1">
    <citation type="submission" date="2023-06" db="EMBL/GenBank/DDBJ databases">
        <title>Genome-scale phylogeny and comparative genomics of the fungal order Sordariales.</title>
        <authorList>
            <consortium name="Lawrence Berkeley National Laboratory"/>
            <person name="Hensen N."/>
            <person name="Bonometti L."/>
            <person name="Westerberg I."/>
            <person name="Brannstrom I.O."/>
            <person name="Guillou S."/>
            <person name="Cros-Aarteil S."/>
            <person name="Calhoun S."/>
            <person name="Haridas S."/>
            <person name="Kuo A."/>
            <person name="Mondo S."/>
            <person name="Pangilinan J."/>
            <person name="Riley R."/>
            <person name="Labutti K."/>
            <person name="Andreopoulos B."/>
            <person name="Lipzen A."/>
            <person name="Chen C."/>
            <person name="Yanf M."/>
            <person name="Daum C."/>
            <person name="Ng V."/>
            <person name="Clum A."/>
            <person name="Steindorff A."/>
            <person name="Ohm R."/>
            <person name="Martin F."/>
            <person name="Silar P."/>
            <person name="Natvig D."/>
            <person name="Lalanne C."/>
            <person name="Gautier V."/>
            <person name="Ament-Velasquez S.L."/>
            <person name="Kruys A."/>
            <person name="Hutchinson M.I."/>
            <person name="Powell A.J."/>
            <person name="Barry K."/>
            <person name="Miller A.N."/>
            <person name="Grigoriev I.V."/>
            <person name="Debuchy R."/>
            <person name="Gladieux P."/>
            <person name="Thoren M.H."/>
            <person name="Johannesson H."/>
        </authorList>
    </citation>
    <scope>NUCLEOTIDE SEQUENCE</scope>
    <source>
        <strain evidence="4">CBS 606.72</strain>
    </source>
</reference>
<feature type="compositionally biased region" description="Polar residues" evidence="1">
    <location>
        <begin position="483"/>
        <end position="499"/>
    </location>
</feature>
<dbReference type="Pfam" id="PF13519">
    <property type="entry name" value="VWA_2"/>
    <property type="match status" value="1"/>
</dbReference>
<feature type="compositionally biased region" description="Polar residues" evidence="1">
    <location>
        <begin position="426"/>
        <end position="436"/>
    </location>
</feature>